<evidence type="ECO:0000256" key="1">
    <source>
        <dbReference type="ARBA" id="ARBA00004225"/>
    </source>
</evidence>
<gene>
    <name evidence="9" type="ORF">HYC85_019397</name>
</gene>
<dbReference type="SUPFAM" id="SSF103506">
    <property type="entry name" value="Mitochondrial carrier"/>
    <property type="match status" value="1"/>
</dbReference>
<proteinExistence type="inferred from homology"/>
<dbReference type="Gene3D" id="1.50.40.10">
    <property type="entry name" value="Mitochondrial carrier domain"/>
    <property type="match status" value="1"/>
</dbReference>
<keyword evidence="8" id="KW-0472">Membrane</keyword>
<name>A0A7J7GNC9_CAMSI</name>
<keyword evidence="7" id="KW-0496">Mitochondrion</keyword>
<sequence length="207" mass="23045">MASVTSVTKRDIGPKITVAKAKVKEEQARNNQQYLKDTVMQTGYRILETRNQPVDMSLLLVNLVEYGRILFIRITYVKGLYQGATSSLLGVAFESSILFGICSQIKQSLERGLQSGKPQPSVIIPSAAIGGRIISSVLCPSELVKCRTQVLGTNSLVPKSSRYNGPLDCALKTVKIEWESIRNVVFFSTYEFVRYYMHLQLKDASSN</sequence>
<keyword evidence="4" id="KW-0812">Transmembrane</keyword>
<accession>A0A7J7GNC9</accession>
<comment type="caution">
    <text evidence="9">The sequence shown here is derived from an EMBL/GenBank/DDBJ whole genome shotgun (WGS) entry which is preliminary data.</text>
</comment>
<dbReference type="EMBL" id="JACBKZ010000009">
    <property type="protein sequence ID" value="KAF5941755.1"/>
    <property type="molecule type" value="Genomic_DNA"/>
</dbReference>
<dbReference type="GO" id="GO:0000064">
    <property type="term" value="F:L-ornithine transmembrane transporter activity"/>
    <property type="evidence" value="ECO:0007669"/>
    <property type="project" value="TreeGrafter"/>
</dbReference>
<evidence type="ECO:0000256" key="8">
    <source>
        <dbReference type="ARBA" id="ARBA00023136"/>
    </source>
</evidence>
<dbReference type="GO" id="GO:0031966">
    <property type="term" value="C:mitochondrial membrane"/>
    <property type="evidence" value="ECO:0007669"/>
    <property type="project" value="UniProtKB-SubCell"/>
</dbReference>
<reference evidence="9 10" key="2">
    <citation type="submission" date="2020-07" db="EMBL/GenBank/DDBJ databases">
        <title>Genome assembly of wild tea tree DASZ reveals pedigree and selection history of tea varieties.</title>
        <authorList>
            <person name="Zhang W."/>
        </authorList>
    </citation>
    <scope>NUCLEOTIDE SEQUENCE [LARGE SCALE GENOMIC DNA]</scope>
    <source>
        <strain evidence="10">cv. G240</strain>
        <tissue evidence="9">Leaf</tissue>
    </source>
</reference>
<organism evidence="9 10">
    <name type="scientific">Camellia sinensis</name>
    <name type="common">Tea plant</name>
    <name type="synonym">Thea sinensis</name>
    <dbReference type="NCBI Taxonomy" id="4442"/>
    <lineage>
        <taxon>Eukaryota</taxon>
        <taxon>Viridiplantae</taxon>
        <taxon>Streptophyta</taxon>
        <taxon>Embryophyta</taxon>
        <taxon>Tracheophyta</taxon>
        <taxon>Spermatophyta</taxon>
        <taxon>Magnoliopsida</taxon>
        <taxon>eudicotyledons</taxon>
        <taxon>Gunneridae</taxon>
        <taxon>Pentapetalae</taxon>
        <taxon>asterids</taxon>
        <taxon>Ericales</taxon>
        <taxon>Theaceae</taxon>
        <taxon>Camellia</taxon>
    </lineage>
</organism>
<keyword evidence="10" id="KW-1185">Reference proteome</keyword>
<dbReference type="Proteomes" id="UP000593564">
    <property type="component" value="Unassembled WGS sequence"/>
</dbReference>
<evidence type="ECO:0000313" key="10">
    <source>
        <dbReference type="Proteomes" id="UP000593564"/>
    </source>
</evidence>
<keyword evidence="6" id="KW-1133">Transmembrane helix</keyword>
<comment type="subcellular location">
    <subcellularLocation>
        <location evidence="1">Mitochondrion membrane</location>
        <topology evidence="1">Multi-pass membrane protein</topology>
    </subcellularLocation>
</comment>
<evidence type="ECO:0000256" key="5">
    <source>
        <dbReference type="ARBA" id="ARBA00022737"/>
    </source>
</evidence>
<dbReference type="GO" id="GO:1990575">
    <property type="term" value="P:mitochondrial L-ornithine transmembrane transport"/>
    <property type="evidence" value="ECO:0007669"/>
    <property type="project" value="TreeGrafter"/>
</dbReference>
<evidence type="ECO:0000313" key="9">
    <source>
        <dbReference type="EMBL" id="KAF5941755.1"/>
    </source>
</evidence>
<evidence type="ECO:0000256" key="6">
    <source>
        <dbReference type="ARBA" id="ARBA00022989"/>
    </source>
</evidence>
<reference evidence="10" key="1">
    <citation type="journal article" date="2020" name="Nat. Commun.">
        <title>Genome assembly of wild tea tree DASZ reveals pedigree and selection history of tea varieties.</title>
        <authorList>
            <person name="Zhang W."/>
            <person name="Zhang Y."/>
            <person name="Qiu H."/>
            <person name="Guo Y."/>
            <person name="Wan H."/>
            <person name="Zhang X."/>
            <person name="Scossa F."/>
            <person name="Alseekh S."/>
            <person name="Zhang Q."/>
            <person name="Wang P."/>
            <person name="Xu L."/>
            <person name="Schmidt M.H."/>
            <person name="Jia X."/>
            <person name="Li D."/>
            <person name="Zhu A."/>
            <person name="Guo F."/>
            <person name="Chen W."/>
            <person name="Ni D."/>
            <person name="Usadel B."/>
            <person name="Fernie A.R."/>
            <person name="Wen W."/>
        </authorList>
    </citation>
    <scope>NUCLEOTIDE SEQUENCE [LARGE SCALE GENOMIC DNA]</scope>
    <source>
        <strain evidence="10">cv. G240</strain>
    </source>
</reference>
<dbReference type="AlphaFoldDB" id="A0A7J7GNC9"/>
<protein>
    <submittedName>
        <fullName evidence="9">Uncharacterized protein</fullName>
    </submittedName>
</protein>
<keyword evidence="5" id="KW-0677">Repeat</keyword>
<evidence type="ECO:0000256" key="2">
    <source>
        <dbReference type="ARBA" id="ARBA00006375"/>
    </source>
</evidence>
<dbReference type="PANTHER" id="PTHR45624">
    <property type="entry name" value="MITOCHONDRIAL BASIC AMINO ACIDS TRANSPORTER-RELATED"/>
    <property type="match status" value="1"/>
</dbReference>
<evidence type="ECO:0000256" key="4">
    <source>
        <dbReference type="ARBA" id="ARBA00022692"/>
    </source>
</evidence>
<dbReference type="PANTHER" id="PTHR45624:SF15">
    <property type="entry name" value="MITOCHONDRIAL ARGININE TRANSPORTER BAC1"/>
    <property type="match status" value="1"/>
</dbReference>
<evidence type="ECO:0000256" key="3">
    <source>
        <dbReference type="ARBA" id="ARBA00022448"/>
    </source>
</evidence>
<dbReference type="InterPro" id="IPR023395">
    <property type="entry name" value="MCP_dom_sf"/>
</dbReference>
<comment type="similarity">
    <text evidence="2">Belongs to the mitochondrial carrier (TC 2.A.29) family.</text>
</comment>
<keyword evidence="3" id="KW-0813">Transport</keyword>
<dbReference type="InterPro" id="IPR050567">
    <property type="entry name" value="Mitochondrial_Carrier"/>
</dbReference>
<evidence type="ECO:0000256" key="7">
    <source>
        <dbReference type="ARBA" id="ARBA00023128"/>
    </source>
</evidence>